<evidence type="ECO:0000313" key="2">
    <source>
        <dbReference type="EMBL" id="KKL82066.1"/>
    </source>
</evidence>
<sequence length="249" mass="27521">MPGLRLDCAKGQQGKAAMTVQGRQVLAGDPQIDIVLRRSARARRMSLTVSGLDGRVTLTLPKRVALREGMAFVREKEAWLRGQLDRRPDPAVPAAGSGIEVSGRARLIVTAECRRARLLEDRIEVPRGASVPAQVASCLKAEARARLTEASTRHAAILGRPFGRITLRDTRSRWGSCSSQGDLMYSWRLILAPAAVLDYVAAHEVAHLERMDHSPAFWAVVARLMPDHAAPRDWLRRNGAELHRWSFTA</sequence>
<dbReference type="CDD" id="cd07344">
    <property type="entry name" value="M48_yhfN_like"/>
    <property type="match status" value="1"/>
</dbReference>
<dbReference type="Pfam" id="PF01863">
    <property type="entry name" value="YgjP-like"/>
    <property type="match status" value="1"/>
</dbReference>
<dbReference type="Gene3D" id="3.30.2010.10">
    <property type="entry name" value="Metalloproteases ('zincins'), catalytic domain"/>
    <property type="match status" value="1"/>
</dbReference>
<dbReference type="InterPro" id="IPR053136">
    <property type="entry name" value="UTP_pyrophosphatase-like"/>
</dbReference>
<evidence type="ECO:0000259" key="1">
    <source>
        <dbReference type="Pfam" id="PF01863"/>
    </source>
</evidence>
<dbReference type="PANTHER" id="PTHR30399">
    <property type="entry name" value="UNCHARACTERIZED PROTEIN YGJP"/>
    <property type="match status" value="1"/>
</dbReference>
<organism evidence="2">
    <name type="scientific">marine sediment metagenome</name>
    <dbReference type="NCBI Taxonomy" id="412755"/>
    <lineage>
        <taxon>unclassified sequences</taxon>
        <taxon>metagenomes</taxon>
        <taxon>ecological metagenomes</taxon>
    </lineage>
</organism>
<dbReference type="InterPro" id="IPR002725">
    <property type="entry name" value="YgjP-like_metallopeptidase"/>
</dbReference>
<gene>
    <name evidence="2" type="ORF">LCGC14_1988480</name>
</gene>
<dbReference type="EMBL" id="LAZR01022376">
    <property type="protein sequence ID" value="KKL82066.1"/>
    <property type="molecule type" value="Genomic_DNA"/>
</dbReference>
<name>A0A0F9FUU5_9ZZZZ</name>
<feature type="domain" description="YgjP-like metallopeptidase" evidence="1">
    <location>
        <begin position="44"/>
        <end position="238"/>
    </location>
</feature>
<proteinExistence type="predicted"/>
<reference evidence="2" key="1">
    <citation type="journal article" date="2015" name="Nature">
        <title>Complex archaea that bridge the gap between prokaryotes and eukaryotes.</title>
        <authorList>
            <person name="Spang A."/>
            <person name="Saw J.H."/>
            <person name="Jorgensen S.L."/>
            <person name="Zaremba-Niedzwiedzka K."/>
            <person name="Martijn J."/>
            <person name="Lind A.E."/>
            <person name="van Eijk R."/>
            <person name="Schleper C."/>
            <person name="Guy L."/>
            <person name="Ettema T.J."/>
        </authorList>
    </citation>
    <scope>NUCLEOTIDE SEQUENCE</scope>
</reference>
<accession>A0A0F9FUU5</accession>
<protein>
    <recommendedName>
        <fullName evidence="1">YgjP-like metallopeptidase domain-containing protein</fullName>
    </recommendedName>
</protein>
<dbReference type="PANTHER" id="PTHR30399:SF1">
    <property type="entry name" value="UTP PYROPHOSPHATASE"/>
    <property type="match status" value="1"/>
</dbReference>
<comment type="caution">
    <text evidence="2">The sequence shown here is derived from an EMBL/GenBank/DDBJ whole genome shotgun (WGS) entry which is preliminary data.</text>
</comment>
<dbReference type="AlphaFoldDB" id="A0A0F9FUU5"/>